<dbReference type="AlphaFoldDB" id="A0A382NDJ6"/>
<evidence type="ECO:0008006" key="2">
    <source>
        <dbReference type="Google" id="ProtNLM"/>
    </source>
</evidence>
<accession>A0A382NDJ6</accession>
<name>A0A382NDJ6_9ZZZZ</name>
<proteinExistence type="predicted"/>
<gene>
    <name evidence="1" type="ORF">METZ01_LOCUS312127</name>
</gene>
<dbReference type="EMBL" id="UINC01099760">
    <property type="protein sequence ID" value="SVC59273.1"/>
    <property type="molecule type" value="Genomic_DNA"/>
</dbReference>
<organism evidence="1">
    <name type="scientific">marine metagenome</name>
    <dbReference type="NCBI Taxonomy" id="408172"/>
    <lineage>
        <taxon>unclassified sequences</taxon>
        <taxon>metagenomes</taxon>
        <taxon>ecological metagenomes</taxon>
    </lineage>
</organism>
<sequence length="330" mass="38986">MSRKRSFHLILIMIMLFLLNGLYAQFYFGRNKIQYEQFDWQILKTDHFHIYYYKEEKAIAGMAASILENAYADLELKFNHTLRDTVPMIIYSNHIHFQQTNVLPMLIPEGVGGFFEHRKGRVVIPYMGDLSLFRNVLVHELAHVFTFSKIMDPVRLKNISRPPTFPHWFTEGLAEWWSVGWDTQSDMVIRDRLLHGTLIPLNQVGGYLSYKEGQSFLRWFEQVNGIEQIRWLMENTWIYDSFEDALAFISHKSFKTLQAEWNQSLRQYYSHALTGEDPATQSETVITREGLNIFPVSYLDSEQKRHVIYISSRDGYPAVYDQPLYEEIKK</sequence>
<feature type="non-terminal residue" evidence="1">
    <location>
        <position position="330"/>
    </location>
</feature>
<reference evidence="1" key="1">
    <citation type="submission" date="2018-05" db="EMBL/GenBank/DDBJ databases">
        <authorList>
            <person name="Lanie J.A."/>
            <person name="Ng W.-L."/>
            <person name="Kazmierczak K.M."/>
            <person name="Andrzejewski T.M."/>
            <person name="Davidsen T.M."/>
            <person name="Wayne K.J."/>
            <person name="Tettelin H."/>
            <person name="Glass J.I."/>
            <person name="Rusch D."/>
            <person name="Podicherti R."/>
            <person name="Tsui H.-C.T."/>
            <person name="Winkler M.E."/>
        </authorList>
    </citation>
    <scope>NUCLEOTIDE SEQUENCE</scope>
</reference>
<evidence type="ECO:0000313" key="1">
    <source>
        <dbReference type="EMBL" id="SVC59273.1"/>
    </source>
</evidence>
<protein>
    <recommendedName>
        <fullName evidence="2">Peptidase MA-like domain-containing protein</fullName>
    </recommendedName>
</protein>